<evidence type="ECO:0000313" key="4">
    <source>
        <dbReference type="Proteomes" id="UP000789831"/>
    </source>
</evidence>
<name>A0A9N8VQN6_9GLOM</name>
<protein>
    <submittedName>
        <fullName evidence="3">2772_t:CDS:1</fullName>
    </submittedName>
</protein>
<comment type="caution">
    <text evidence="3">The sequence shown here is derived from an EMBL/GenBank/DDBJ whole genome shotgun (WGS) entry which is preliminary data.</text>
</comment>
<evidence type="ECO:0000256" key="2">
    <source>
        <dbReference type="SAM" id="MobiDB-lite"/>
    </source>
</evidence>
<dbReference type="AlphaFoldDB" id="A0A9N8VQN6"/>
<keyword evidence="4" id="KW-1185">Reference proteome</keyword>
<feature type="region of interest" description="Disordered" evidence="2">
    <location>
        <begin position="220"/>
        <end position="249"/>
    </location>
</feature>
<feature type="compositionally biased region" description="Polar residues" evidence="2">
    <location>
        <begin position="220"/>
        <end position="239"/>
    </location>
</feature>
<accession>A0A9N8VQN6</accession>
<sequence length="249" mass="28396">MERTVEDVLNKTSFVETLGNNMLPFMNTFENYNFLGFTIPIGQRDESVRGILFSENSSDLVIPRECFVPSSVNGYCVTVPPASFEIQEAIIFVAPNTNNLLVQRSEELALSRQFQQGEKEIGVPVNQQLQPVERKIPAPDQQKNQEEIFAMCDQQREIIIATPTITLENLEARCEELQILNDLYRQNLEKARREFFHLQSQITCSCGARDFINKINPISTKSPLVTHEPTNSMRTNATKTPRGRKRKTS</sequence>
<evidence type="ECO:0000256" key="1">
    <source>
        <dbReference type="SAM" id="Coils"/>
    </source>
</evidence>
<dbReference type="EMBL" id="CAJVPL010000181">
    <property type="protein sequence ID" value="CAG8461036.1"/>
    <property type="molecule type" value="Genomic_DNA"/>
</dbReference>
<evidence type="ECO:0000313" key="3">
    <source>
        <dbReference type="EMBL" id="CAG8461036.1"/>
    </source>
</evidence>
<proteinExistence type="predicted"/>
<dbReference type="Proteomes" id="UP000789831">
    <property type="component" value="Unassembled WGS sequence"/>
</dbReference>
<gene>
    <name evidence="3" type="ORF">AGERDE_LOCUS2252</name>
</gene>
<keyword evidence="1" id="KW-0175">Coiled coil</keyword>
<organism evidence="3 4">
    <name type="scientific">Ambispora gerdemannii</name>
    <dbReference type="NCBI Taxonomy" id="144530"/>
    <lineage>
        <taxon>Eukaryota</taxon>
        <taxon>Fungi</taxon>
        <taxon>Fungi incertae sedis</taxon>
        <taxon>Mucoromycota</taxon>
        <taxon>Glomeromycotina</taxon>
        <taxon>Glomeromycetes</taxon>
        <taxon>Archaeosporales</taxon>
        <taxon>Ambisporaceae</taxon>
        <taxon>Ambispora</taxon>
    </lineage>
</organism>
<feature type="coiled-coil region" evidence="1">
    <location>
        <begin position="167"/>
        <end position="194"/>
    </location>
</feature>
<reference evidence="3" key="1">
    <citation type="submission" date="2021-06" db="EMBL/GenBank/DDBJ databases">
        <authorList>
            <person name="Kallberg Y."/>
            <person name="Tangrot J."/>
            <person name="Rosling A."/>
        </authorList>
    </citation>
    <scope>NUCLEOTIDE SEQUENCE</scope>
    <source>
        <strain evidence="3">MT106</strain>
    </source>
</reference>